<keyword evidence="13" id="KW-0238">DNA-binding</keyword>
<protein>
    <submittedName>
        <fullName evidence="16">Cap protein</fullName>
    </submittedName>
</protein>
<evidence type="ECO:0000256" key="6">
    <source>
        <dbReference type="ARBA" id="ARBA00022561"/>
    </source>
</evidence>
<dbReference type="GeneID" id="37617140"/>
<reference evidence="16 17" key="1">
    <citation type="journal article" date="2011" name="J. Gen. Virol.">
        <title>Possible cross-species transmission of circoviruses and cycloviruses among farm animals.</title>
        <authorList>
            <person name="Li L."/>
            <person name="Shan T."/>
            <person name="Soji O.B."/>
            <person name="Alam M.M."/>
            <person name="Kunz T.H."/>
            <person name="Zaidi S.Z."/>
            <person name="Delwart E."/>
        </authorList>
    </citation>
    <scope>NUCLEOTIDE SEQUENCE [LARGE SCALE GENOMIC DNA]</scope>
    <source>
        <strain evidence="16">NGchicken8</strain>
    </source>
</reference>
<dbReference type="InterPro" id="IPR003383">
    <property type="entry name" value="Circovirus_capsid"/>
</dbReference>
<dbReference type="RefSeq" id="YP_009506306.1">
    <property type="nucleotide sequence ID" value="NC_038406.1"/>
</dbReference>
<proteinExistence type="inferred from homology"/>
<evidence type="ECO:0000256" key="8">
    <source>
        <dbReference type="ARBA" id="ARBA00022581"/>
    </source>
</evidence>
<dbReference type="GO" id="GO:0039615">
    <property type="term" value="C:T=1 icosahedral viral capsid"/>
    <property type="evidence" value="ECO:0007669"/>
    <property type="project" value="UniProtKB-KW"/>
</dbReference>
<comment type="subcellular location">
    <subcellularLocation>
        <location evidence="1">Host nucleus</location>
    </subcellularLocation>
    <subcellularLocation>
        <location evidence="2">Virion</location>
    </subcellularLocation>
</comment>
<dbReference type="Proteomes" id="UP000103275">
    <property type="component" value="Segment"/>
</dbReference>
<keyword evidence="12" id="KW-1164">Virus endocytosis by host</keyword>
<evidence type="ECO:0000313" key="16">
    <source>
        <dbReference type="EMBL" id="ADU77012.1"/>
    </source>
</evidence>
<evidence type="ECO:0000256" key="2">
    <source>
        <dbReference type="ARBA" id="ARBA00004328"/>
    </source>
</evidence>
<evidence type="ECO:0000256" key="13">
    <source>
        <dbReference type="ARBA" id="ARBA00023125"/>
    </source>
</evidence>
<evidence type="ECO:0000256" key="11">
    <source>
        <dbReference type="ARBA" id="ARBA00022844"/>
    </source>
</evidence>
<evidence type="ECO:0000256" key="9">
    <source>
        <dbReference type="ARBA" id="ARBA00022595"/>
    </source>
</evidence>
<dbReference type="EMBL" id="HQ738643">
    <property type="protein sequence ID" value="ADU77012.1"/>
    <property type="molecule type" value="Genomic_DNA"/>
</dbReference>
<comment type="subunit">
    <text evidence="15">Homomultimer. Assembles in the nucleus, presumably in an immature form, then migrates to the cytoplasm once assembled as mature virion. Interacts with Rep; this interaction relocates Rep into the nucleus.</text>
</comment>
<evidence type="ECO:0000256" key="7">
    <source>
        <dbReference type="ARBA" id="ARBA00022562"/>
    </source>
</evidence>
<dbReference type="GO" id="GO:0043657">
    <property type="term" value="C:host cell"/>
    <property type="evidence" value="ECO:0007669"/>
    <property type="project" value="GOC"/>
</dbReference>
<evidence type="ECO:0000256" key="15">
    <source>
        <dbReference type="ARBA" id="ARBA00046863"/>
    </source>
</evidence>
<dbReference type="GO" id="GO:0075732">
    <property type="term" value="P:viral penetration into host nucleus"/>
    <property type="evidence" value="ECO:0007669"/>
    <property type="project" value="UniProtKB-KW"/>
</dbReference>
<sequence>MAYRRVRKYRRRIRRPLRKYRRRFRRIRKGRYSKPGNLYAKFTRIHTIVVQNELNTTWDCSFQLGQFSEWTRIGSNFEMTKVNKVVVKVIPMQNVSNNSTSSVPSYCIYPWHYGVPIPKDFGTLLSVDKAKIRPQTVPLTMSFVPNTISPAQNTSSNEFTAPVINWKPTVQWTTTAQDQPLIRCGALGFQGDPSATGRSTRFNIVTNVYVEMKNQSIINGLS</sequence>
<evidence type="ECO:0000256" key="5">
    <source>
        <dbReference type="ARBA" id="ARBA00022524"/>
    </source>
</evidence>
<keyword evidence="8" id="KW-0945">Host-virus interaction</keyword>
<accession>E9NWU1</accession>
<keyword evidence="9" id="KW-1162">Viral penetration into host cytoplasm</keyword>
<comment type="similarity">
    <text evidence="3">Belongs to the circoviridae capsid protein family.</text>
</comment>
<evidence type="ECO:0000256" key="14">
    <source>
        <dbReference type="ARBA" id="ARBA00023296"/>
    </source>
</evidence>
<organism evidence="16 17">
    <name type="scientific">Chicken associated cyclovirus 1</name>
    <dbReference type="NCBI Taxonomy" id="2050596"/>
    <lineage>
        <taxon>Viruses</taxon>
        <taxon>Monodnaviria</taxon>
        <taxon>Shotokuvirae</taxon>
        <taxon>Cressdnaviricota</taxon>
        <taxon>Arfiviricetes</taxon>
        <taxon>Cirlivirales</taxon>
        <taxon>Circoviridae</taxon>
        <taxon>Cyclovirus</taxon>
        <taxon>Cyclovirus adie</taxon>
    </lineage>
</organism>
<evidence type="ECO:0000256" key="12">
    <source>
        <dbReference type="ARBA" id="ARBA00022890"/>
    </source>
</evidence>
<dbReference type="GO" id="GO:0019069">
    <property type="term" value="P:viral capsid assembly"/>
    <property type="evidence" value="ECO:0007669"/>
    <property type="project" value="InterPro"/>
</dbReference>
<keyword evidence="4" id="KW-1140">T=1 icosahedral capsid protein</keyword>
<keyword evidence="17" id="KW-1185">Reference proteome</keyword>
<keyword evidence="14" id="KW-1160">Virus entry into host cell</keyword>
<dbReference type="KEGG" id="vg:37617140"/>
<dbReference type="GO" id="GO:0003677">
    <property type="term" value="F:DNA binding"/>
    <property type="evidence" value="ECO:0007669"/>
    <property type="project" value="UniProtKB-KW"/>
</dbReference>
<keyword evidence="10" id="KW-1161">Viral attachment to host cell</keyword>
<keyword evidence="5" id="KW-1163">Viral penetration into host nucleus</keyword>
<evidence type="ECO:0000256" key="3">
    <source>
        <dbReference type="ARBA" id="ARBA00010301"/>
    </source>
</evidence>
<evidence type="ECO:0000313" key="17">
    <source>
        <dbReference type="Proteomes" id="UP000103275"/>
    </source>
</evidence>
<dbReference type="Pfam" id="PF02443">
    <property type="entry name" value="Circo_capsid"/>
    <property type="match status" value="1"/>
</dbReference>
<keyword evidence="6" id="KW-0167">Capsid protein</keyword>
<dbReference type="GO" id="GO:0042025">
    <property type="term" value="C:host cell nucleus"/>
    <property type="evidence" value="ECO:0007669"/>
    <property type="project" value="UniProtKB-SubCell"/>
</dbReference>
<name>E9NWU1_9CIRC</name>
<keyword evidence="7" id="KW-1048">Host nucleus</keyword>
<evidence type="ECO:0000256" key="4">
    <source>
        <dbReference type="ARBA" id="ARBA00022431"/>
    </source>
</evidence>
<dbReference type="GO" id="GO:0075509">
    <property type="term" value="P:endocytosis involved in viral entry into host cell"/>
    <property type="evidence" value="ECO:0007669"/>
    <property type="project" value="UniProtKB-KW"/>
</dbReference>
<dbReference type="GO" id="GO:0019062">
    <property type="term" value="P:virion attachment to host cell"/>
    <property type="evidence" value="ECO:0007669"/>
    <property type="project" value="UniProtKB-KW"/>
</dbReference>
<keyword evidence="11" id="KW-0946">Virion</keyword>
<evidence type="ECO:0000256" key="1">
    <source>
        <dbReference type="ARBA" id="ARBA00004147"/>
    </source>
</evidence>
<evidence type="ECO:0000256" key="10">
    <source>
        <dbReference type="ARBA" id="ARBA00022804"/>
    </source>
</evidence>